<dbReference type="KEGG" id="sari:H5J25_12895"/>
<organism evidence="3 4">
    <name type="scientific">Sphingomonas aliaeris</name>
    <dbReference type="NCBI Taxonomy" id="2759526"/>
    <lineage>
        <taxon>Bacteria</taxon>
        <taxon>Pseudomonadati</taxon>
        <taxon>Pseudomonadota</taxon>
        <taxon>Alphaproteobacteria</taxon>
        <taxon>Sphingomonadales</taxon>
        <taxon>Sphingomonadaceae</taxon>
        <taxon>Sphingomonas</taxon>
    </lineage>
</organism>
<dbReference type="AlphaFoldDB" id="A0A974NT13"/>
<keyword evidence="4" id="KW-1185">Reference proteome</keyword>
<evidence type="ECO:0008006" key="5">
    <source>
        <dbReference type="Google" id="ProtNLM"/>
    </source>
</evidence>
<evidence type="ECO:0000313" key="3">
    <source>
        <dbReference type="EMBL" id="QQV76371.1"/>
    </source>
</evidence>
<accession>A0A974NT13</accession>
<evidence type="ECO:0000256" key="1">
    <source>
        <dbReference type="SAM" id="MobiDB-lite"/>
    </source>
</evidence>
<dbReference type="EMBL" id="CP061035">
    <property type="protein sequence ID" value="QQV76371.1"/>
    <property type="molecule type" value="Genomic_DNA"/>
</dbReference>
<protein>
    <recommendedName>
        <fullName evidence="5">Cupin domain-containing protein</fullName>
    </recommendedName>
</protein>
<dbReference type="RefSeq" id="WP_202091601.1">
    <property type="nucleotide sequence ID" value="NZ_CP061035.1"/>
</dbReference>
<dbReference type="Gene3D" id="2.60.120.10">
    <property type="entry name" value="Jelly Rolls"/>
    <property type="match status" value="1"/>
</dbReference>
<name>A0A974NT13_9SPHN</name>
<gene>
    <name evidence="3" type="ORF">H5J25_12895</name>
</gene>
<dbReference type="InterPro" id="IPR014710">
    <property type="entry name" value="RmlC-like_jellyroll"/>
</dbReference>
<feature type="region of interest" description="Disordered" evidence="1">
    <location>
        <begin position="90"/>
        <end position="126"/>
    </location>
</feature>
<sequence>MKLMLVALVLSGTVSAGPAPDLDAVVAAPGNHKILLENDQVRVLQVEVAPGETEPVHEHRWPSVLHIQDAQPSVDISYELRGGNLVEIGRRALPGGRPPPHSGCRDRVPMPSGTWAPRRSACSASN</sequence>
<keyword evidence="2" id="KW-0732">Signal</keyword>
<evidence type="ECO:0000256" key="2">
    <source>
        <dbReference type="SAM" id="SignalP"/>
    </source>
</evidence>
<proteinExistence type="predicted"/>
<feature type="chain" id="PRO_5037754379" description="Cupin domain-containing protein" evidence="2">
    <location>
        <begin position="17"/>
        <end position="126"/>
    </location>
</feature>
<dbReference type="Proteomes" id="UP000595894">
    <property type="component" value="Chromosome"/>
</dbReference>
<reference evidence="4" key="1">
    <citation type="submission" date="2020-09" db="EMBL/GenBank/DDBJ databases">
        <title>Sphingomonas sp., a new species isolated from pork steak.</title>
        <authorList>
            <person name="Heidler von Heilborn D."/>
        </authorList>
    </citation>
    <scope>NUCLEOTIDE SEQUENCE [LARGE SCALE GENOMIC DNA]</scope>
</reference>
<evidence type="ECO:0000313" key="4">
    <source>
        <dbReference type="Proteomes" id="UP000595894"/>
    </source>
</evidence>
<feature type="signal peptide" evidence="2">
    <location>
        <begin position="1"/>
        <end position="16"/>
    </location>
</feature>